<sequence length="86" mass="10073">MNLYIWRHNKTYHSHSMINEPCVVNEFYLDALAIVEAETLDDALKLLEERKEGWRVEDLRELEPIVVPLTGAKVIYTHIRGSIDHL</sequence>
<organism evidence="1 2">
    <name type="scientific">Succiniclasticum ruminis</name>
    <dbReference type="NCBI Taxonomy" id="40841"/>
    <lineage>
        <taxon>Bacteria</taxon>
        <taxon>Bacillati</taxon>
        <taxon>Bacillota</taxon>
        <taxon>Negativicutes</taxon>
        <taxon>Acidaminococcales</taxon>
        <taxon>Acidaminococcaceae</taxon>
        <taxon>Succiniclasticum</taxon>
    </lineage>
</organism>
<protein>
    <submittedName>
        <fullName evidence="1">Uncharacterized protein</fullName>
    </submittedName>
</protein>
<dbReference type="AlphaFoldDB" id="A0A1G6MSJ0"/>
<proteinExistence type="predicted"/>
<keyword evidence="2" id="KW-1185">Reference proteome</keyword>
<gene>
    <name evidence="1" type="ORF">SAMN04487864_110120</name>
</gene>
<reference evidence="2" key="1">
    <citation type="submission" date="2016-10" db="EMBL/GenBank/DDBJ databases">
        <authorList>
            <person name="Varghese N."/>
            <person name="Submissions S."/>
        </authorList>
    </citation>
    <scope>NUCLEOTIDE SEQUENCE [LARGE SCALE GENOMIC DNA]</scope>
    <source>
        <strain evidence="2">DSM 11005</strain>
    </source>
</reference>
<dbReference type="RefSeq" id="WP_093730702.1">
    <property type="nucleotide sequence ID" value="NZ_FMYW01000010.1"/>
</dbReference>
<name>A0A1G6MSJ0_9FIRM</name>
<evidence type="ECO:0000313" key="2">
    <source>
        <dbReference type="Proteomes" id="UP000198943"/>
    </source>
</evidence>
<dbReference type="OrthoDB" id="5431961at2"/>
<accession>A0A1G6MSJ0</accession>
<dbReference type="Proteomes" id="UP000198943">
    <property type="component" value="Unassembled WGS sequence"/>
</dbReference>
<evidence type="ECO:0000313" key="1">
    <source>
        <dbReference type="EMBL" id="SDC58520.1"/>
    </source>
</evidence>
<dbReference type="EMBL" id="FMYW01000010">
    <property type="protein sequence ID" value="SDC58520.1"/>
    <property type="molecule type" value="Genomic_DNA"/>
</dbReference>